<organism evidence="1 2">
    <name type="scientific">Nocardioides luteus</name>
    <dbReference type="NCBI Taxonomy" id="1844"/>
    <lineage>
        <taxon>Bacteria</taxon>
        <taxon>Bacillati</taxon>
        <taxon>Actinomycetota</taxon>
        <taxon>Actinomycetes</taxon>
        <taxon>Propionibacteriales</taxon>
        <taxon>Nocardioidaceae</taxon>
        <taxon>Nocardioides</taxon>
    </lineage>
</organism>
<accession>A0ABQ5SWV8</accession>
<gene>
    <name evidence="1" type="ORF">GCM10017579_20990</name>
</gene>
<dbReference type="Proteomes" id="UP001142292">
    <property type="component" value="Unassembled WGS sequence"/>
</dbReference>
<name>A0ABQ5SWV8_9ACTN</name>
<comment type="caution">
    <text evidence="1">The sequence shown here is derived from an EMBL/GenBank/DDBJ whole genome shotgun (WGS) entry which is preliminary data.</text>
</comment>
<keyword evidence="2" id="KW-1185">Reference proteome</keyword>
<evidence type="ECO:0000313" key="1">
    <source>
        <dbReference type="EMBL" id="GLJ68063.1"/>
    </source>
</evidence>
<dbReference type="EMBL" id="BSEL01000005">
    <property type="protein sequence ID" value="GLJ68063.1"/>
    <property type="molecule type" value="Genomic_DNA"/>
</dbReference>
<evidence type="ECO:0000313" key="2">
    <source>
        <dbReference type="Proteomes" id="UP001142292"/>
    </source>
</evidence>
<sequence>MSSHNADGVGSHLFDSTRSAMSLTTAAKVEVLSVLVRAGREARAPLTPHDCNTVVETSAHLAEIAPTLAERTPGERARATRAAMELFLSVDCPQLAPELRVELAKAIEHVVVRHPASAP</sequence>
<proteinExistence type="predicted"/>
<protein>
    <submittedName>
        <fullName evidence="1">Uncharacterized protein</fullName>
    </submittedName>
</protein>
<reference evidence="1" key="1">
    <citation type="journal article" date="2014" name="Int. J. Syst. Evol. Microbiol.">
        <title>Complete genome of a new Firmicutes species belonging to the dominant human colonic microbiota ('Ruminococcus bicirculans') reveals two chromosomes and a selective capacity to utilize plant glucans.</title>
        <authorList>
            <consortium name="NISC Comparative Sequencing Program"/>
            <person name="Wegmann U."/>
            <person name="Louis P."/>
            <person name="Goesmann A."/>
            <person name="Henrissat B."/>
            <person name="Duncan S.H."/>
            <person name="Flint H.J."/>
        </authorList>
    </citation>
    <scope>NUCLEOTIDE SEQUENCE</scope>
    <source>
        <strain evidence="1">VKM Ac-1246</strain>
    </source>
</reference>
<reference evidence="1" key="2">
    <citation type="submission" date="2023-01" db="EMBL/GenBank/DDBJ databases">
        <authorList>
            <person name="Sun Q."/>
            <person name="Evtushenko L."/>
        </authorList>
    </citation>
    <scope>NUCLEOTIDE SEQUENCE</scope>
    <source>
        <strain evidence="1">VKM Ac-1246</strain>
    </source>
</reference>